<evidence type="ECO:0000256" key="9">
    <source>
        <dbReference type="ARBA" id="ARBA00035120"/>
    </source>
</evidence>
<evidence type="ECO:0000256" key="10">
    <source>
        <dbReference type="ARBA" id="ARBA00035585"/>
    </source>
</evidence>
<keyword evidence="4 11" id="KW-0812">Transmembrane</keyword>
<evidence type="ECO:0000256" key="11">
    <source>
        <dbReference type="HAMAP-Rule" id="MF_00454"/>
    </source>
</evidence>
<keyword evidence="11" id="KW-0479">Metal-binding</keyword>
<name>A0A923PGZ1_9BACT</name>
<dbReference type="Proteomes" id="UP000650081">
    <property type="component" value="Unassembled WGS sequence"/>
</dbReference>
<keyword evidence="6 11" id="KW-0406">Ion transport</keyword>
<keyword evidence="2 11" id="KW-1003">Cell membrane</keyword>
<keyword evidence="5 11" id="KW-1133">Transmembrane helix</keyword>
<dbReference type="Pfam" id="PF02537">
    <property type="entry name" value="CRCB"/>
    <property type="match status" value="1"/>
</dbReference>
<comment type="similarity">
    <text evidence="9 11">Belongs to the fluoride channel Fluc/FEX (TC 1.A.43) family.</text>
</comment>
<evidence type="ECO:0000256" key="3">
    <source>
        <dbReference type="ARBA" id="ARBA00022519"/>
    </source>
</evidence>
<gene>
    <name evidence="11 12" type="primary">crcB</name>
    <name evidence="11" type="synonym">fluC</name>
    <name evidence="12" type="ORF">H9S92_06920</name>
</gene>
<evidence type="ECO:0000256" key="4">
    <source>
        <dbReference type="ARBA" id="ARBA00022692"/>
    </source>
</evidence>
<comment type="function">
    <text evidence="11">Fluoride-specific ion channel. Important for reducing fluoride concentration in the cell, thus reducing its toxicity.</text>
</comment>
<dbReference type="GO" id="GO:0140114">
    <property type="term" value="P:cellular detoxification of fluoride"/>
    <property type="evidence" value="ECO:0007669"/>
    <property type="project" value="UniProtKB-UniRule"/>
</dbReference>
<dbReference type="GO" id="GO:0046872">
    <property type="term" value="F:metal ion binding"/>
    <property type="evidence" value="ECO:0007669"/>
    <property type="project" value="UniProtKB-KW"/>
</dbReference>
<dbReference type="HAMAP" id="MF_00454">
    <property type="entry name" value="FluC"/>
    <property type="match status" value="1"/>
</dbReference>
<comment type="activity regulation">
    <text evidence="11">Na(+) is not transported, but it plays an essential structural role and its presence is essential for fluoride channel function.</text>
</comment>
<feature type="binding site" evidence="11">
    <location>
        <position position="78"/>
    </location>
    <ligand>
        <name>Na(+)</name>
        <dbReference type="ChEBI" id="CHEBI:29101"/>
        <note>structural</note>
    </ligand>
</feature>
<evidence type="ECO:0000256" key="8">
    <source>
        <dbReference type="ARBA" id="ARBA00023303"/>
    </source>
</evidence>
<keyword evidence="3" id="KW-0997">Cell inner membrane</keyword>
<dbReference type="NCBIfam" id="TIGR00494">
    <property type="entry name" value="crcB"/>
    <property type="match status" value="1"/>
</dbReference>
<dbReference type="GO" id="GO:0062054">
    <property type="term" value="F:fluoride channel activity"/>
    <property type="evidence" value="ECO:0007669"/>
    <property type="project" value="UniProtKB-UniRule"/>
</dbReference>
<keyword evidence="11" id="KW-0915">Sodium</keyword>
<evidence type="ECO:0000256" key="6">
    <source>
        <dbReference type="ARBA" id="ARBA00023065"/>
    </source>
</evidence>
<feature type="transmembrane region" description="Helical" evidence="11">
    <location>
        <begin position="67"/>
        <end position="89"/>
    </location>
</feature>
<keyword evidence="11" id="KW-0813">Transport</keyword>
<proteinExistence type="inferred from homology"/>
<evidence type="ECO:0000313" key="12">
    <source>
        <dbReference type="EMBL" id="MBC6993885.1"/>
    </source>
</evidence>
<organism evidence="12 13">
    <name type="scientific">Neolewinella lacunae</name>
    <dbReference type="NCBI Taxonomy" id="1517758"/>
    <lineage>
        <taxon>Bacteria</taxon>
        <taxon>Pseudomonadati</taxon>
        <taxon>Bacteroidota</taxon>
        <taxon>Saprospiria</taxon>
        <taxon>Saprospirales</taxon>
        <taxon>Lewinellaceae</taxon>
        <taxon>Neolewinella</taxon>
    </lineage>
</organism>
<accession>A0A923PGZ1</accession>
<keyword evidence="13" id="KW-1185">Reference proteome</keyword>
<evidence type="ECO:0000256" key="7">
    <source>
        <dbReference type="ARBA" id="ARBA00023136"/>
    </source>
</evidence>
<comment type="catalytic activity">
    <reaction evidence="10">
        <text>fluoride(in) = fluoride(out)</text>
        <dbReference type="Rhea" id="RHEA:76159"/>
        <dbReference type="ChEBI" id="CHEBI:17051"/>
    </reaction>
    <physiologicalReaction direction="left-to-right" evidence="10">
        <dbReference type="Rhea" id="RHEA:76160"/>
    </physiologicalReaction>
</comment>
<dbReference type="PANTHER" id="PTHR28259:SF1">
    <property type="entry name" value="FLUORIDE EXPORT PROTEIN 1-RELATED"/>
    <property type="match status" value="1"/>
</dbReference>
<dbReference type="GO" id="GO:0005886">
    <property type="term" value="C:plasma membrane"/>
    <property type="evidence" value="ECO:0007669"/>
    <property type="project" value="UniProtKB-SubCell"/>
</dbReference>
<dbReference type="EMBL" id="JACSIT010000080">
    <property type="protein sequence ID" value="MBC6993885.1"/>
    <property type="molecule type" value="Genomic_DNA"/>
</dbReference>
<protein>
    <recommendedName>
        <fullName evidence="11">Fluoride-specific ion channel FluC</fullName>
    </recommendedName>
</protein>
<sequence>MNWLLVFVGGGLGSLARYGLARWLPAADFAQGKLPWFTLAANLLACTLLGLLLALVAREWLTKPLQLLLMTGFCGGFSTFSTFAAEAWLLAEEGFFLAAAGYVFLSLVAGMVALVLVFWLLR</sequence>
<dbReference type="AlphaFoldDB" id="A0A923PGZ1"/>
<evidence type="ECO:0000256" key="1">
    <source>
        <dbReference type="ARBA" id="ARBA00004651"/>
    </source>
</evidence>
<feature type="transmembrane region" description="Helical" evidence="11">
    <location>
        <begin position="37"/>
        <end position="55"/>
    </location>
</feature>
<keyword evidence="8 11" id="KW-0407">Ion channel</keyword>
<comment type="caution">
    <text evidence="12">The sequence shown here is derived from an EMBL/GenBank/DDBJ whole genome shotgun (WGS) entry which is preliminary data.</text>
</comment>
<dbReference type="RefSeq" id="WP_187465981.1">
    <property type="nucleotide sequence ID" value="NZ_JACSIT010000080.1"/>
</dbReference>
<dbReference type="InterPro" id="IPR003691">
    <property type="entry name" value="FluC"/>
</dbReference>
<comment type="subcellular location">
    <subcellularLocation>
        <location evidence="1 11">Cell membrane</location>
        <topology evidence="1 11">Multi-pass membrane protein</topology>
    </subcellularLocation>
</comment>
<evidence type="ECO:0000256" key="2">
    <source>
        <dbReference type="ARBA" id="ARBA00022475"/>
    </source>
</evidence>
<evidence type="ECO:0000313" key="13">
    <source>
        <dbReference type="Proteomes" id="UP000650081"/>
    </source>
</evidence>
<dbReference type="PANTHER" id="PTHR28259">
    <property type="entry name" value="FLUORIDE EXPORT PROTEIN 1-RELATED"/>
    <property type="match status" value="1"/>
</dbReference>
<feature type="binding site" evidence="11">
    <location>
        <position position="75"/>
    </location>
    <ligand>
        <name>Na(+)</name>
        <dbReference type="ChEBI" id="CHEBI:29101"/>
        <note>structural</note>
    </ligand>
</feature>
<feature type="transmembrane region" description="Helical" evidence="11">
    <location>
        <begin position="95"/>
        <end position="121"/>
    </location>
</feature>
<reference evidence="12" key="1">
    <citation type="submission" date="2020-08" db="EMBL/GenBank/DDBJ databases">
        <title>Lewinella bacteria from marine environments.</title>
        <authorList>
            <person name="Zhong Y."/>
        </authorList>
    </citation>
    <scope>NUCLEOTIDE SEQUENCE</scope>
    <source>
        <strain evidence="12">KCTC 42187</strain>
    </source>
</reference>
<evidence type="ECO:0000256" key="5">
    <source>
        <dbReference type="ARBA" id="ARBA00022989"/>
    </source>
</evidence>
<keyword evidence="7 11" id="KW-0472">Membrane</keyword>